<name>A0ABX8BQP1_9ACTN</name>
<keyword evidence="2" id="KW-1185">Reference proteome</keyword>
<accession>A0ABX8BQP1</accession>
<proteinExistence type="predicted"/>
<protein>
    <submittedName>
        <fullName evidence="1">Uncharacterized protein</fullName>
    </submittedName>
</protein>
<evidence type="ECO:0000313" key="2">
    <source>
        <dbReference type="Proteomes" id="UP000676079"/>
    </source>
</evidence>
<dbReference type="RefSeq" id="WP_220563934.1">
    <property type="nucleotide sequence ID" value="NZ_CP074133.1"/>
</dbReference>
<organism evidence="1 2">
    <name type="scientific">Nocardiopsis changdeensis</name>
    <dbReference type="NCBI Taxonomy" id="2831969"/>
    <lineage>
        <taxon>Bacteria</taxon>
        <taxon>Bacillati</taxon>
        <taxon>Actinomycetota</taxon>
        <taxon>Actinomycetes</taxon>
        <taxon>Streptosporangiales</taxon>
        <taxon>Nocardiopsidaceae</taxon>
        <taxon>Nocardiopsis</taxon>
    </lineage>
</organism>
<dbReference type="Proteomes" id="UP000676079">
    <property type="component" value="Chromosome"/>
</dbReference>
<dbReference type="EMBL" id="CP074133">
    <property type="protein sequence ID" value="QUX22718.1"/>
    <property type="molecule type" value="Genomic_DNA"/>
</dbReference>
<gene>
    <name evidence="1" type="ORF">KGD84_31300</name>
</gene>
<reference evidence="1 2" key="1">
    <citation type="submission" date="2021-05" db="EMBL/GenBank/DDBJ databases">
        <title>Direct Submission.</title>
        <authorList>
            <person name="Li K."/>
            <person name="Gao J."/>
        </authorList>
    </citation>
    <scope>NUCLEOTIDE SEQUENCE [LARGE SCALE GENOMIC DNA]</scope>
    <source>
        <strain evidence="1 2">Mg02</strain>
    </source>
</reference>
<evidence type="ECO:0000313" key="1">
    <source>
        <dbReference type="EMBL" id="QUX22718.1"/>
    </source>
</evidence>
<sequence length="118" mass="12854">MGKAEKRLEHFIRARIGEAPPGDPVARSHRALVAALDALRREASADEDWAWVEAVSGWFGDWFDDGGSPSWSSDSGLWEESAEKTAAAVAARVLACMALVYADHPDYDPAWEKAAAVR</sequence>